<dbReference type="SFLD" id="SFLDG01135">
    <property type="entry name" value="C1.5.6:_HAD__Beta-PGM__Phospha"/>
    <property type="match status" value="1"/>
</dbReference>
<reference evidence="4" key="3">
    <citation type="submission" date="2025-09" db="UniProtKB">
        <authorList>
            <consortium name="Ensembl"/>
        </authorList>
    </citation>
    <scope>IDENTIFICATION</scope>
</reference>
<dbReference type="Gene3D" id="1.20.120.710">
    <property type="entry name" value="Haloacid dehalogenase hydrolase-like domain"/>
    <property type="match status" value="1"/>
</dbReference>
<keyword evidence="3" id="KW-0460">Magnesium</keyword>
<evidence type="ECO:0000313" key="5">
    <source>
        <dbReference type="Proteomes" id="UP000694580"/>
    </source>
</evidence>
<dbReference type="InterPro" id="IPR036412">
    <property type="entry name" value="HAD-like_sf"/>
</dbReference>
<evidence type="ECO:0000313" key="4">
    <source>
        <dbReference type="Ensembl" id="ENSDCDP00010057059.1"/>
    </source>
</evidence>
<dbReference type="Pfam" id="PF00702">
    <property type="entry name" value="Hydrolase"/>
    <property type="match status" value="1"/>
</dbReference>
<dbReference type="PANTHER" id="PTHR46470:SF3">
    <property type="entry name" value="N-ACYLNEURAMINATE-9-PHOSPHATASE"/>
    <property type="match status" value="1"/>
</dbReference>
<dbReference type="RefSeq" id="XP_028844973.1">
    <property type="nucleotide sequence ID" value="XM_028989140.1"/>
</dbReference>
<protein>
    <recommendedName>
        <fullName evidence="6">N-acylneuraminate-9-phosphatase</fullName>
    </recommendedName>
</protein>
<evidence type="ECO:0000256" key="1">
    <source>
        <dbReference type="ARBA" id="ARBA00001946"/>
    </source>
</evidence>
<sequence>MDRSGVDAILFDLDNTLIDTAGAGRGAIQKVCELLKTCGGHDAATTGDVCQRFAHKLLQEVYEPSQGRSIDDVRADHWREAIQEAAGSDPGRDLAARCYRLWKETRLQLLALTPEVRGLLLELGRSYKLLLLTNGESQTQREKIRAVACEGLFSQVVVGGEHAEEKPAPSIFSHCFQLLAVRPQDCIMVGDSLHTDILGGINAGVRATVWVNGTGADLPEGPVKPDYTITSVLDLPKILEDFT</sequence>
<evidence type="ECO:0000256" key="3">
    <source>
        <dbReference type="ARBA" id="ARBA00022842"/>
    </source>
</evidence>
<dbReference type="AlphaFoldDB" id="A0AAY4EI64"/>
<dbReference type="Gene3D" id="3.40.50.1000">
    <property type="entry name" value="HAD superfamily/HAD-like"/>
    <property type="match status" value="1"/>
</dbReference>
<dbReference type="NCBIfam" id="TIGR02253">
    <property type="entry name" value="CTE7"/>
    <property type="match status" value="1"/>
</dbReference>
<dbReference type="GO" id="GO:0050124">
    <property type="term" value="F:N-acylneuraminate-9-phosphatase activity"/>
    <property type="evidence" value="ECO:0007669"/>
    <property type="project" value="TreeGrafter"/>
</dbReference>
<keyword evidence="5" id="KW-1185">Reference proteome</keyword>
<dbReference type="GeneTree" id="ENSGT00390000003094"/>
<dbReference type="InterPro" id="IPR023214">
    <property type="entry name" value="HAD_sf"/>
</dbReference>
<dbReference type="Proteomes" id="UP000694580">
    <property type="component" value="Chromosome 8"/>
</dbReference>
<proteinExistence type="predicted"/>
<dbReference type="SFLD" id="SFLDS00003">
    <property type="entry name" value="Haloacid_Dehalogenase"/>
    <property type="match status" value="1"/>
</dbReference>
<reference evidence="4 5" key="1">
    <citation type="submission" date="2020-06" db="EMBL/GenBank/DDBJ databases">
        <authorList>
            <consortium name="Wellcome Sanger Institute Data Sharing"/>
        </authorList>
    </citation>
    <scope>NUCLEOTIDE SEQUENCE [LARGE SCALE GENOMIC DNA]</scope>
</reference>
<dbReference type="Ensembl" id="ENSDCDT00010067731.1">
    <property type="protein sequence ID" value="ENSDCDP00010057059.1"/>
    <property type="gene ID" value="ENSDCDG00010032402.1"/>
</dbReference>
<keyword evidence="2" id="KW-0378">Hydrolase</keyword>
<dbReference type="SUPFAM" id="SSF56784">
    <property type="entry name" value="HAD-like"/>
    <property type="match status" value="1"/>
</dbReference>
<dbReference type="InterPro" id="IPR011950">
    <property type="entry name" value="HAD-SF_hydro_IA_CTE7"/>
</dbReference>
<evidence type="ECO:0008006" key="6">
    <source>
        <dbReference type="Google" id="ProtNLM"/>
    </source>
</evidence>
<dbReference type="GeneID" id="114795630"/>
<dbReference type="SFLD" id="SFLDG01129">
    <property type="entry name" value="C1.5:_HAD__Beta-PGM__Phosphata"/>
    <property type="match status" value="1"/>
</dbReference>
<organism evidence="4 5">
    <name type="scientific">Denticeps clupeoides</name>
    <name type="common">denticle herring</name>
    <dbReference type="NCBI Taxonomy" id="299321"/>
    <lineage>
        <taxon>Eukaryota</taxon>
        <taxon>Metazoa</taxon>
        <taxon>Chordata</taxon>
        <taxon>Craniata</taxon>
        <taxon>Vertebrata</taxon>
        <taxon>Euteleostomi</taxon>
        <taxon>Actinopterygii</taxon>
        <taxon>Neopterygii</taxon>
        <taxon>Teleostei</taxon>
        <taxon>Clupei</taxon>
        <taxon>Clupeiformes</taxon>
        <taxon>Denticipitoidei</taxon>
        <taxon>Denticipitidae</taxon>
        <taxon>Denticeps</taxon>
    </lineage>
</organism>
<evidence type="ECO:0000256" key="2">
    <source>
        <dbReference type="ARBA" id="ARBA00022801"/>
    </source>
</evidence>
<dbReference type="PANTHER" id="PTHR46470">
    <property type="entry name" value="N-ACYLNEURAMINATE-9-PHOSPHATASE"/>
    <property type="match status" value="1"/>
</dbReference>
<dbReference type="InterPro" id="IPR006439">
    <property type="entry name" value="HAD-SF_hydro_IA"/>
</dbReference>
<accession>A0AAY4EI64</accession>
<dbReference type="InterPro" id="IPR051400">
    <property type="entry name" value="HAD-like_hydrolase"/>
</dbReference>
<dbReference type="GO" id="GO:0046380">
    <property type="term" value="P:N-acetylneuraminate biosynthetic process"/>
    <property type="evidence" value="ECO:0007669"/>
    <property type="project" value="TreeGrafter"/>
</dbReference>
<gene>
    <name evidence="4" type="primary">NANP</name>
</gene>
<name>A0AAY4EI64_9TELE</name>
<reference evidence="4" key="2">
    <citation type="submission" date="2025-08" db="UniProtKB">
        <authorList>
            <consortium name="Ensembl"/>
        </authorList>
    </citation>
    <scope>IDENTIFICATION</scope>
</reference>
<comment type="cofactor">
    <cofactor evidence="1">
        <name>Mg(2+)</name>
        <dbReference type="ChEBI" id="CHEBI:18420"/>
    </cofactor>
</comment>
<dbReference type="NCBIfam" id="TIGR01549">
    <property type="entry name" value="HAD-SF-IA-v1"/>
    <property type="match status" value="1"/>
</dbReference>